<protein>
    <recommendedName>
        <fullName evidence="1">Arm DNA-binding domain-containing protein</fullName>
    </recommendedName>
</protein>
<keyword evidence="3" id="KW-1185">Reference proteome</keyword>
<gene>
    <name evidence="2" type="ORF">C8P70_12266</name>
</gene>
<evidence type="ECO:0000313" key="2">
    <source>
        <dbReference type="EMBL" id="TDS55341.1"/>
    </source>
</evidence>
<dbReference type="AlphaFoldDB" id="A0A4V3E7X1"/>
<feature type="domain" description="Arm DNA-binding" evidence="1">
    <location>
        <begin position="11"/>
        <end position="55"/>
    </location>
</feature>
<dbReference type="InterPro" id="IPR035386">
    <property type="entry name" value="Arm-DNA-bind_5"/>
</dbReference>
<dbReference type="RefSeq" id="WP_243832696.1">
    <property type="nucleotide sequence ID" value="NZ_SOAG01000022.1"/>
</dbReference>
<proteinExistence type="predicted"/>
<reference evidence="2 3" key="1">
    <citation type="submission" date="2019-03" db="EMBL/GenBank/DDBJ databases">
        <title>Genomic Encyclopedia of Archaeal and Bacterial Type Strains, Phase II (KMG-II): from individual species to whole genera.</title>
        <authorList>
            <person name="Goeker M."/>
        </authorList>
    </citation>
    <scope>NUCLEOTIDE SEQUENCE [LARGE SCALE GENOMIC DNA]</scope>
    <source>
        <strain evidence="2 3">DSM 28213</strain>
    </source>
</reference>
<evidence type="ECO:0000313" key="3">
    <source>
        <dbReference type="Proteomes" id="UP000295215"/>
    </source>
</evidence>
<dbReference type="Proteomes" id="UP000295215">
    <property type="component" value="Unassembled WGS sequence"/>
</dbReference>
<name>A0A4V3E7X1_9FLAO</name>
<comment type="caution">
    <text evidence="2">The sequence shown here is derived from an EMBL/GenBank/DDBJ whole genome shotgun (WGS) entry which is preliminary data.</text>
</comment>
<organism evidence="2 3">
    <name type="scientific">Myroides indicus</name>
    <dbReference type="NCBI Taxonomy" id="1323422"/>
    <lineage>
        <taxon>Bacteria</taxon>
        <taxon>Pseudomonadati</taxon>
        <taxon>Bacteroidota</taxon>
        <taxon>Flavobacteriia</taxon>
        <taxon>Flavobacteriales</taxon>
        <taxon>Flavobacteriaceae</taxon>
        <taxon>Myroides</taxon>
    </lineage>
</organism>
<dbReference type="EMBL" id="SOAG01000022">
    <property type="protein sequence ID" value="TDS55341.1"/>
    <property type="molecule type" value="Genomic_DNA"/>
</dbReference>
<evidence type="ECO:0000259" key="1">
    <source>
        <dbReference type="Pfam" id="PF17293"/>
    </source>
</evidence>
<sequence>MLEEQLSINFFLKPNRGKSDLRGVYLRITVDGIRKEISLSHKWDINRWNQKAGRAKVYQN</sequence>
<accession>A0A4V3E7X1</accession>
<dbReference type="Pfam" id="PF17293">
    <property type="entry name" value="Arm-DNA-bind_5"/>
    <property type="match status" value="1"/>
</dbReference>